<accession>A0A423X746</accession>
<dbReference type="PANTHER" id="PTHR47185">
    <property type="entry name" value="PX DOMAIN-CONTAINING PROTEIN YPR097W"/>
    <property type="match status" value="1"/>
</dbReference>
<proteinExistence type="predicted"/>
<feature type="compositionally biased region" description="Basic and acidic residues" evidence="1">
    <location>
        <begin position="595"/>
        <end position="614"/>
    </location>
</feature>
<feature type="region of interest" description="Disordered" evidence="1">
    <location>
        <begin position="595"/>
        <end position="630"/>
    </location>
</feature>
<dbReference type="STRING" id="1230097.A0A423X746"/>
<dbReference type="PANTHER" id="PTHR47185:SF2">
    <property type="entry name" value="FUNGAL PROTEIN"/>
    <property type="match status" value="1"/>
</dbReference>
<dbReference type="InterPro" id="IPR047168">
    <property type="entry name" value="LEC1-like"/>
</dbReference>
<dbReference type="GO" id="GO:0035091">
    <property type="term" value="F:phosphatidylinositol binding"/>
    <property type="evidence" value="ECO:0007669"/>
    <property type="project" value="TreeGrafter"/>
</dbReference>
<dbReference type="Pfam" id="PF12828">
    <property type="entry name" value="PXB"/>
    <property type="match status" value="1"/>
</dbReference>
<evidence type="ECO:0000313" key="4">
    <source>
        <dbReference type="EMBL" id="ROW11825.1"/>
    </source>
</evidence>
<reference evidence="4 5" key="1">
    <citation type="submission" date="2015-09" db="EMBL/GenBank/DDBJ databases">
        <title>Host preference determinants of Valsa canker pathogens revealed by comparative genomics.</title>
        <authorList>
            <person name="Yin Z."/>
            <person name="Huang L."/>
        </authorList>
    </citation>
    <scope>NUCLEOTIDE SEQUENCE [LARGE SCALE GENOMIC DNA]</scope>
    <source>
        <strain evidence="4 5">SXYLt</strain>
    </source>
</reference>
<evidence type="ECO:0000259" key="2">
    <source>
        <dbReference type="Pfam" id="PF12825"/>
    </source>
</evidence>
<evidence type="ECO:0008006" key="6">
    <source>
        <dbReference type="Google" id="ProtNLM"/>
    </source>
</evidence>
<dbReference type="Pfam" id="PF12825">
    <property type="entry name" value="DUF3818"/>
    <property type="match status" value="1"/>
</dbReference>
<dbReference type="OrthoDB" id="2117459at2759"/>
<feature type="domain" description="PX-associated" evidence="3">
    <location>
        <begin position="6"/>
        <end position="133"/>
    </location>
</feature>
<keyword evidence="5" id="KW-1185">Reference proteome</keyword>
<comment type="caution">
    <text evidence="4">The sequence shown here is derived from an EMBL/GenBank/DDBJ whole genome shotgun (WGS) entry which is preliminary data.</text>
</comment>
<dbReference type="EMBL" id="LKEB01000025">
    <property type="protein sequence ID" value="ROW11825.1"/>
    <property type="molecule type" value="Genomic_DNA"/>
</dbReference>
<dbReference type="AlphaFoldDB" id="A0A423X746"/>
<feature type="domain" description="PX" evidence="2">
    <location>
        <begin position="180"/>
        <end position="380"/>
    </location>
</feature>
<feature type="region of interest" description="Disordered" evidence="1">
    <location>
        <begin position="718"/>
        <end position="744"/>
    </location>
</feature>
<feature type="compositionally biased region" description="Low complexity" evidence="1">
    <location>
        <begin position="724"/>
        <end position="744"/>
    </location>
</feature>
<evidence type="ECO:0000259" key="3">
    <source>
        <dbReference type="Pfam" id="PF12828"/>
    </source>
</evidence>
<dbReference type="InterPro" id="IPR024554">
    <property type="entry name" value="LEC1-like_C"/>
</dbReference>
<protein>
    <recommendedName>
        <fullName evidence="6">PX-associated domain-containing protein</fullName>
    </recommendedName>
</protein>
<gene>
    <name evidence="4" type="ORF">VPNG_05017</name>
</gene>
<dbReference type="InParanoid" id="A0A423X746"/>
<feature type="region of interest" description="Disordered" evidence="1">
    <location>
        <begin position="448"/>
        <end position="475"/>
    </location>
</feature>
<sequence>MASEPPSTLTSAQLHALLDVLSHKETYREVESFKYPYAIKEYGYPFDLEQSKHKPPTYKPESSSPLLQLLLTRLILTVPGVGDFPPDFWPRKFQGLMTGLTDVDLSESYDKGALGTRKTLAALASVIHEAVTRGILGGVAKRQDNIDLQKATYDTTQASELERAWNECVHELVHGNLADELFDHFIKTEDLESHSPAVAAAADYAILHLAALLHHILVLSSEGQYLVKLIQNVQNLVPYTMVRQTLRIGNAATMLNGMIRIFLAKMSVGAVTNWFGLTKDADDGMNLMQRIISLVLSWDASEFRRQADKIESSKDRPSKEHFAALRAHMAQPREAHEETRKVSLAENKSIIVAILNSNTPKLAASLTESQHELCLEWYSAQLSVRDREELIKAFCKSQPDYLTEVMRDAASTYEPYIRSIHGSIDLRPHVTSLETFLNDLLETSKPKQVNTGSGGKWKMFGSEKGKGNSNNVETRPPSVEDYAAFLRRNRHLLYKYLHDFAKNCTDVRDKFRKWAKETVKNFVSASETTAANATGAATRPGAAGAMSDTLQDIFAQLSPKTQQSVQASLDSHASYLSKLEDLSSQRMQRVLDAMKDRESNSNTQKPDDKDDSKKSPTGRESGDGIDMSGPGVYLMRWESLLDGTLITPSTPQGAIRMGKDVKGEKAWGKTGPGGAKDGWDAGAIAREEESAVPDAPDVSAVVDALGERFRKVVNEAVGEVGPPSSSTSTSAAKAKVTDAALSSV</sequence>
<evidence type="ECO:0000313" key="5">
    <source>
        <dbReference type="Proteomes" id="UP000285146"/>
    </source>
</evidence>
<organism evidence="4 5">
    <name type="scientific">Cytospora leucostoma</name>
    <dbReference type="NCBI Taxonomy" id="1230097"/>
    <lineage>
        <taxon>Eukaryota</taxon>
        <taxon>Fungi</taxon>
        <taxon>Dikarya</taxon>
        <taxon>Ascomycota</taxon>
        <taxon>Pezizomycotina</taxon>
        <taxon>Sordariomycetes</taxon>
        <taxon>Sordariomycetidae</taxon>
        <taxon>Diaporthales</taxon>
        <taxon>Cytosporaceae</taxon>
        <taxon>Cytospora</taxon>
    </lineage>
</organism>
<dbReference type="InterPro" id="IPR024555">
    <property type="entry name" value="PX-associated"/>
</dbReference>
<evidence type="ECO:0000256" key="1">
    <source>
        <dbReference type="SAM" id="MobiDB-lite"/>
    </source>
</evidence>
<dbReference type="Proteomes" id="UP000285146">
    <property type="component" value="Unassembled WGS sequence"/>
</dbReference>
<name>A0A423X746_9PEZI</name>